<evidence type="ECO:0000256" key="1">
    <source>
        <dbReference type="ARBA" id="ARBA00005889"/>
    </source>
</evidence>
<dbReference type="InterPro" id="IPR007527">
    <property type="entry name" value="Znf_SWIM"/>
</dbReference>
<evidence type="ECO:0000313" key="9">
    <source>
        <dbReference type="EMBL" id="KAK9027452.1"/>
    </source>
</evidence>
<dbReference type="PROSITE" id="PS50966">
    <property type="entry name" value="ZF_SWIM"/>
    <property type="match status" value="1"/>
</dbReference>
<comment type="subcellular location">
    <subcellularLocation>
        <location evidence="6">Nucleus</location>
    </subcellularLocation>
</comment>
<keyword evidence="3 5" id="KW-0863">Zinc-finger</keyword>
<evidence type="ECO:0000256" key="7">
    <source>
        <dbReference type="SAM" id="MobiDB-lite"/>
    </source>
</evidence>
<dbReference type="InterPro" id="IPR004330">
    <property type="entry name" value="FAR1_DNA_bnd_dom"/>
</dbReference>
<dbReference type="Proteomes" id="UP001396334">
    <property type="component" value="Unassembled WGS sequence"/>
</dbReference>
<dbReference type="InterPro" id="IPR031052">
    <property type="entry name" value="FHY3/FAR1"/>
</dbReference>
<comment type="similarity">
    <text evidence="1 6">Belongs to the FHY3/FAR1 family.</text>
</comment>
<evidence type="ECO:0000313" key="10">
    <source>
        <dbReference type="Proteomes" id="UP001396334"/>
    </source>
</evidence>
<accession>A0ABR2SQM5</accession>
<feature type="region of interest" description="Disordered" evidence="7">
    <location>
        <begin position="433"/>
        <end position="477"/>
    </location>
</feature>
<evidence type="ECO:0000256" key="2">
    <source>
        <dbReference type="ARBA" id="ARBA00022723"/>
    </source>
</evidence>
<comment type="function">
    <text evidence="6">Putative transcription activator involved in regulating light control of development.</text>
</comment>
<name>A0ABR2SQM5_9ROSI</name>
<dbReference type="PANTHER" id="PTHR31669">
    <property type="entry name" value="PROTEIN FAR1-RELATED SEQUENCE 10-RELATED"/>
    <property type="match status" value="1"/>
</dbReference>
<keyword evidence="10" id="KW-1185">Reference proteome</keyword>
<dbReference type="InterPro" id="IPR006564">
    <property type="entry name" value="Znf_PMZ"/>
</dbReference>
<evidence type="ECO:0000256" key="5">
    <source>
        <dbReference type="PROSITE-ProRule" id="PRU00325"/>
    </source>
</evidence>
<evidence type="ECO:0000256" key="4">
    <source>
        <dbReference type="ARBA" id="ARBA00022833"/>
    </source>
</evidence>
<dbReference type="SMART" id="SM00575">
    <property type="entry name" value="ZnF_PMZ"/>
    <property type="match status" value="1"/>
</dbReference>
<keyword evidence="2 6" id="KW-0479">Metal-binding</keyword>
<dbReference type="PANTHER" id="PTHR31669:SF299">
    <property type="entry name" value="PROTEIN FAR1-RELATED SEQUENCE"/>
    <property type="match status" value="1"/>
</dbReference>
<dbReference type="Pfam" id="PF04434">
    <property type="entry name" value="SWIM"/>
    <property type="match status" value="1"/>
</dbReference>
<protein>
    <recommendedName>
        <fullName evidence="6">Protein FAR1-RELATED SEQUENCE</fullName>
    </recommendedName>
</protein>
<keyword evidence="6" id="KW-0539">Nucleus</keyword>
<comment type="caution">
    <text evidence="9">The sequence shown here is derived from an EMBL/GenBank/DDBJ whole genome shotgun (WGS) entry which is preliminary data.</text>
</comment>
<keyword evidence="4 6" id="KW-0862">Zinc</keyword>
<organism evidence="9 10">
    <name type="scientific">Hibiscus sabdariffa</name>
    <name type="common">roselle</name>
    <dbReference type="NCBI Taxonomy" id="183260"/>
    <lineage>
        <taxon>Eukaryota</taxon>
        <taxon>Viridiplantae</taxon>
        <taxon>Streptophyta</taxon>
        <taxon>Embryophyta</taxon>
        <taxon>Tracheophyta</taxon>
        <taxon>Spermatophyta</taxon>
        <taxon>Magnoliopsida</taxon>
        <taxon>eudicotyledons</taxon>
        <taxon>Gunneridae</taxon>
        <taxon>Pentapetalae</taxon>
        <taxon>rosids</taxon>
        <taxon>malvids</taxon>
        <taxon>Malvales</taxon>
        <taxon>Malvaceae</taxon>
        <taxon>Malvoideae</taxon>
        <taxon>Hibiscus</taxon>
    </lineage>
</organism>
<feature type="domain" description="SWIM-type" evidence="8">
    <location>
        <begin position="294"/>
        <end position="330"/>
    </location>
</feature>
<evidence type="ECO:0000259" key="8">
    <source>
        <dbReference type="PROSITE" id="PS50966"/>
    </source>
</evidence>
<evidence type="ECO:0000256" key="6">
    <source>
        <dbReference type="RuleBase" id="RU367018"/>
    </source>
</evidence>
<reference evidence="9 10" key="1">
    <citation type="journal article" date="2024" name="G3 (Bethesda)">
        <title>Genome assembly of Hibiscus sabdariffa L. provides insights into metabolisms of medicinal natural products.</title>
        <authorList>
            <person name="Kim T."/>
        </authorList>
    </citation>
    <scope>NUCLEOTIDE SEQUENCE [LARGE SCALE GENOMIC DNA]</scope>
    <source>
        <strain evidence="9">TK-2024</strain>
        <tissue evidence="9">Old leaves</tissue>
    </source>
</reference>
<gene>
    <name evidence="9" type="ORF">V6N11_067287</name>
</gene>
<sequence>MEIAIHANSTNETVPRVGMEFNSEQDVYDFYNKYAKEVGFSIRRSKGHKDQYGHWVNRVFCCSCQGTRIKDKRDDDVKYYRPETRFGCLAVLKVARFNGKFQITEFIADHTHALASPSKHMFLRSQRTINLAQAVELEIADRSGLAPKKSVGILARKVGGVENLGFIPEDYNNYLRTKRTKEMKVGDTSGVLEYLQNMQHDDPKFSYAIQDFERLLADRRYEELKADYKDNQSKPSLPYPIEILKHVADIYTSTIFKIFSKELWLTWDCEMHIIQSTGTITSYKVIPSGKLHHHTVIFDSSNSTVSCSCKKFEFASILCAHALKVLSFQNFKRVPNQYILKRWTKEAKIGVTLNSSLSTRSNDPKVDVGTRYKSLLRWYSHLAARAAMSEQSFEIAMGDGEKTLSKVEATLKQLSIEESLNKCGEEKIFQVDAREQNENNGKKVQGIKCKPKRKGDGSSIRPKNALEKATRKGKTSK</sequence>
<evidence type="ECO:0000256" key="3">
    <source>
        <dbReference type="ARBA" id="ARBA00022771"/>
    </source>
</evidence>
<dbReference type="EMBL" id="JBBPBN010000012">
    <property type="protein sequence ID" value="KAK9027452.1"/>
    <property type="molecule type" value="Genomic_DNA"/>
</dbReference>
<proteinExistence type="inferred from homology"/>
<dbReference type="Pfam" id="PF03101">
    <property type="entry name" value="FAR1"/>
    <property type="match status" value="1"/>
</dbReference>